<reference evidence="1 2" key="1">
    <citation type="submission" date="2019-04" db="EMBL/GenBank/DDBJ databases">
        <title>Phreatobacter aquaticus sp. nov.</title>
        <authorList>
            <person name="Choi A."/>
            <person name="Baek K."/>
        </authorList>
    </citation>
    <scope>NUCLEOTIDE SEQUENCE [LARGE SCALE GENOMIC DNA]</scope>
    <source>
        <strain evidence="1 2">NMCR1094</strain>
    </source>
</reference>
<dbReference type="Proteomes" id="UP000298588">
    <property type="component" value="Chromosome"/>
</dbReference>
<gene>
    <name evidence="1" type="ORF">E8L99_11755</name>
</gene>
<dbReference type="EMBL" id="CP039865">
    <property type="protein sequence ID" value="QCK86379.1"/>
    <property type="molecule type" value="Genomic_DNA"/>
</dbReference>
<name>A0A4D7QL08_9HYPH</name>
<evidence type="ECO:0000313" key="1">
    <source>
        <dbReference type="EMBL" id="QCK86379.1"/>
    </source>
</evidence>
<proteinExistence type="predicted"/>
<organism evidence="1 2">
    <name type="scientific">Phreatobacter aquaticus</name>
    <dbReference type="NCBI Taxonomy" id="2570229"/>
    <lineage>
        <taxon>Bacteria</taxon>
        <taxon>Pseudomonadati</taxon>
        <taxon>Pseudomonadota</taxon>
        <taxon>Alphaproteobacteria</taxon>
        <taxon>Hyphomicrobiales</taxon>
        <taxon>Phreatobacteraceae</taxon>
        <taxon>Phreatobacter</taxon>
    </lineage>
</organism>
<sequence>MAVILLCSFPEAASATREALLDRVALIDARGEGHLVFAGIDSAAGLRTVAVRVHRDGEAGRTAEFLSLPGHPVPVSVRRIDLVEDGALASASALFP</sequence>
<dbReference type="RefSeq" id="WP_137099710.1">
    <property type="nucleotide sequence ID" value="NZ_CP039865.1"/>
</dbReference>
<dbReference type="AlphaFoldDB" id="A0A4D7QL08"/>
<evidence type="ECO:0000313" key="2">
    <source>
        <dbReference type="Proteomes" id="UP000298588"/>
    </source>
</evidence>
<dbReference type="KEGG" id="paqt:E8L99_11755"/>
<protein>
    <submittedName>
        <fullName evidence="1">Uncharacterized protein</fullName>
    </submittedName>
</protein>
<keyword evidence="2" id="KW-1185">Reference proteome</keyword>
<accession>A0A4D7QL08</accession>